<dbReference type="EMBL" id="VHII01000001">
    <property type="protein sequence ID" value="KAF1395645.1"/>
    <property type="molecule type" value="Genomic_DNA"/>
</dbReference>
<dbReference type="CDD" id="cd22343">
    <property type="entry name" value="PDDEXK_lambda_exonuclease-like"/>
    <property type="match status" value="1"/>
</dbReference>
<evidence type="ECO:0000256" key="3">
    <source>
        <dbReference type="ARBA" id="ARBA00022833"/>
    </source>
</evidence>
<dbReference type="InterPro" id="IPR011011">
    <property type="entry name" value="Znf_FYVE_PHD"/>
</dbReference>
<dbReference type="PANTHER" id="PTHR47526:SF4">
    <property type="entry name" value="SWIM-TYPE DOMAIN-CONTAINING PROTEIN"/>
    <property type="match status" value="1"/>
</dbReference>
<feature type="domain" description="SWIM-type" evidence="5">
    <location>
        <begin position="1"/>
        <end position="25"/>
    </location>
</feature>
<comment type="caution">
    <text evidence="6">The sequence shown here is derived from an EMBL/GenBank/DDBJ whole genome shotgun (WGS) entry which is preliminary data.</text>
</comment>
<dbReference type="GO" id="GO:0006281">
    <property type="term" value="P:DNA repair"/>
    <property type="evidence" value="ECO:0007669"/>
    <property type="project" value="UniProtKB-ARBA"/>
</dbReference>
<keyword evidence="3" id="KW-0862">Zinc</keyword>
<accession>A0A6A5FT01</accession>
<dbReference type="GO" id="GO:0008270">
    <property type="term" value="F:zinc ion binding"/>
    <property type="evidence" value="ECO:0007669"/>
    <property type="project" value="UniProtKB-KW"/>
</dbReference>
<evidence type="ECO:0000259" key="5">
    <source>
        <dbReference type="PROSITE" id="PS50966"/>
    </source>
</evidence>
<evidence type="ECO:0000256" key="2">
    <source>
        <dbReference type="ARBA" id="ARBA00022771"/>
    </source>
</evidence>
<evidence type="ECO:0000313" key="7">
    <source>
        <dbReference type="Proteomes" id="UP000465112"/>
    </source>
</evidence>
<dbReference type="Pfam" id="PF09588">
    <property type="entry name" value="YqaJ"/>
    <property type="match status" value="1"/>
</dbReference>
<dbReference type="Gene3D" id="3.90.320.10">
    <property type="match status" value="1"/>
</dbReference>
<keyword evidence="2 4" id="KW-0863">Zinc-finger</keyword>
<proteinExistence type="predicted"/>
<dbReference type="SUPFAM" id="SSF57903">
    <property type="entry name" value="FYVE/PHD zinc finger"/>
    <property type="match status" value="1"/>
</dbReference>
<name>A0A6A5FT01_PERFL</name>
<dbReference type="PANTHER" id="PTHR47526">
    <property type="entry name" value="ATP-DEPENDENT DNA HELICASE"/>
    <property type="match status" value="1"/>
</dbReference>
<dbReference type="Proteomes" id="UP000465112">
    <property type="component" value="Chromosome 1"/>
</dbReference>
<sequence length="457" mass="51331">MAHCTCKAGLGEVCSHAAALLYSVLAAADIKNGQACTEKPCAWAQTSMNSVRGVPHEEICNISFSHKQEPCSSRADQGPGCPDIRPSDKDCQAFFEALHNSDLQDSKPKKSAILSVIEGHSHRYIPKVMQLDLPAPLSTLYSSTWLEMDFPLLLVESTKVFDDLHLTKQQCLIVEEETREQSKSRVWFDQRAGRVTASVFSEAARADTPASLIKRICYPRASRFSTEATRWGQQNEDRERESYVAMMQDHHEDFQVRASGFIINPELPWIGASPDGVVACTCHGDGVLEIKCPFKTRNCSLTESCKDSSFCLGIGDDGVMALRHIHKYMYQVQAQMHIAEVSYCDYMVWTPQEVFSQKIPYDPVFFHDAYGKVVNFIKTGVLSELLGKWYTAPRFTPIYNTARKQPSEVGCYCGQPAGTDVIICTSGNCRRKHFHKTCLKLTRVPKTWKCVECRKQV</sequence>
<gene>
    <name evidence="6" type="ORF">PFLUV_G00013750</name>
</gene>
<dbReference type="InterPro" id="IPR013083">
    <property type="entry name" value="Znf_RING/FYVE/PHD"/>
</dbReference>
<evidence type="ECO:0000313" key="6">
    <source>
        <dbReference type="EMBL" id="KAF1395645.1"/>
    </source>
</evidence>
<reference evidence="6 7" key="1">
    <citation type="submission" date="2019-06" db="EMBL/GenBank/DDBJ databases">
        <title>A chromosome-scale genome assembly of the European perch, Perca fluviatilis.</title>
        <authorList>
            <person name="Roques C."/>
            <person name="Zahm M."/>
            <person name="Cabau C."/>
            <person name="Klopp C."/>
            <person name="Bouchez O."/>
            <person name="Donnadieu C."/>
            <person name="Kuhl H."/>
            <person name="Gislard M."/>
            <person name="Guendouz S."/>
            <person name="Journot L."/>
            <person name="Haffray P."/>
            <person name="Bestin A."/>
            <person name="Morvezen R."/>
            <person name="Feron R."/>
            <person name="Wen M."/>
            <person name="Jouanno E."/>
            <person name="Herpin A."/>
            <person name="Schartl M."/>
            <person name="Postlethwait J."/>
            <person name="Schaerlinger B."/>
            <person name="Chardard D."/>
            <person name="Lecocq T."/>
            <person name="Poncet C."/>
            <person name="Jaffrelo L."/>
            <person name="Lampietro C."/>
            <person name="Guiguen Y."/>
        </authorList>
    </citation>
    <scope>NUCLEOTIDE SEQUENCE [LARGE SCALE GENOMIC DNA]</scope>
    <source>
        <tissue evidence="6">Blood</tissue>
    </source>
</reference>
<dbReference type="PROSITE" id="PS01359">
    <property type="entry name" value="ZF_PHD_1"/>
    <property type="match status" value="1"/>
</dbReference>
<organism evidence="6 7">
    <name type="scientific">Perca fluviatilis</name>
    <name type="common">European perch</name>
    <dbReference type="NCBI Taxonomy" id="8168"/>
    <lineage>
        <taxon>Eukaryota</taxon>
        <taxon>Metazoa</taxon>
        <taxon>Chordata</taxon>
        <taxon>Craniata</taxon>
        <taxon>Vertebrata</taxon>
        <taxon>Euteleostomi</taxon>
        <taxon>Actinopterygii</taxon>
        <taxon>Neopterygii</taxon>
        <taxon>Teleostei</taxon>
        <taxon>Neoteleostei</taxon>
        <taxon>Acanthomorphata</taxon>
        <taxon>Eupercaria</taxon>
        <taxon>Perciformes</taxon>
        <taxon>Percoidei</taxon>
        <taxon>Percidae</taxon>
        <taxon>Percinae</taxon>
        <taxon>Perca</taxon>
    </lineage>
</organism>
<keyword evidence="7" id="KW-1185">Reference proteome</keyword>
<dbReference type="InterPro" id="IPR011604">
    <property type="entry name" value="PDDEXK-like_dom_sf"/>
</dbReference>
<dbReference type="PROSITE" id="PS50966">
    <property type="entry name" value="ZF_SWIM"/>
    <property type="match status" value="1"/>
</dbReference>
<dbReference type="InterPro" id="IPR019080">
    <property type="entry name" value="YqaJ_viral_recombinase"/>
</dbReference>
<dbReference type="InterPro" id="IPR011335">
    <property type="entry name" value="Restrct_endonuc-II-like"/>
</dbReference>
<dbReference type="InterPro" id="IPR007527">
    <property type="entry name" value="Znf_SWIM"/>
</dbReference>
<dbReference type="SUPFAM" id="SSF52980">
    <property type="entry name" value="Restriction endonuclease-like"/>
    <property type="match status" value="1"/>
</dbReference>
<dbReference type="AlphaFoldDB" id="A0A6A5FT01"/>
<dbReference type="Gene3D" id="3.30.40.10">
    <property type="entry name" value="Zinc/RING finger domain, C3HC4 (zinc finger)"/>
    <property type="match status" value="1"/>
</dbReference>
<protein>
    <recommendedName>
        <fullName evidence="5">SWIM-type domain-containing protein</fullName>
    </recommendedName>
</protein>
<dbReference type="InterPro" id="IPR019786">
    <property type="entry name" value="Zinc_finger_PHD-type_CS"/>
</dbReference>
<evidence type="ECO:0000256" key="4">
    <source>
        <dbReference type="PROSITE-ProRule" id="PRU00325"/>
    </source>
</evidence>
<dbReference type="OrthoDB" id="6155932at2759"/>
<evidence type="ECO:0000256" key="1">
    <source>
        <dbReference type="ARBA" id="ARBA00022723"/>
    </source>
</evidence>
<keyword evidence="1" id="KW-0479">Metal-binding</keyword>